<dbReference type="AlphaFoldDB" id="A0A3S4V8B0"/>
<keyword evidence="2" id="KW-0732">Signal</keyword>
<keyword evidence="4 6" id="KW-0326">Glycosidase</keyword>
<evidence type="ECO:0000256" key="2">
    <source>
        <dbReference type="ARBA" id="ARBA00022729"/>
    </source>
</evidence>
<dbReference type="PANTHER" id="PTHR11452">
    <property type="entry name" value="ALPHA-GALACTOSIDASE/ALPHA-N-ACETYLGALACTOSAMINIDASE"/>
    <property type="match status" value="1"/>
</dbReference>
<dbReference type="RefSeq" id="WP_018919744.1">
    <property type="nucleotide sequence ID" value="NZ_LR134384.1"/>
</dbReference>
<dbReference type="GeneID" id="85011366"/>
<dbReference type="EMBL" id="LR134384">
    <property type="protein sequence ID" value="VEH14482.1"/>
    <property type="molecule type" value="Genomic_DNA"/>
</dbReference>
<evidence type="ECO:0000256" key="1">
    <source>
        <dbReference type="ARBA" id="ARBA00009743"/>
    </source>
</evidence>
<dbReference type="InterPro" id="IPR013780">
    <property type="entry name" value="Glyco_hydro_b"/>
</dbReference>
<dbReference type="EC" id="3.2.1.94" evidence="6"/>
<accession>A0A3S4V8B0</accession>
<name>A0A3S4V8B0_9BACT</name>
<organism evidence="6 7">
    <name type="scientific">Segatella oris</name>
    <dbReference type="NCBI Taxonomy" id="28135"/>
    <lineage>
        <taxon>Bacteria</taxon>
        <taxon>Pseudomonadati</taxon>
        <taxon>Bacteroidota</taxon>
        <taxon>Bacteroidia</taxon>
        <taxon>Bacteroidales</taxon>
        <taxon>Prevotellaceae</taxon>
        <taxon>Segatella</taxon>
    </lineage>
</organism>
<dbReference type="Pfam" id="PF17801">
    <property type="entry name" value="Melibiase_C"/>
    <property type="match status" value="1"/>
</dbReference>
<gene>
    <name evidence="6" type="primary">imd_2</name>
    <name evidence="6" type="ORF">NCTC13071_00459</name>
</gene>
<dbReference type="InterPro" id="IPR017853">
    <property type="entry name" value="GH"/>
</dbReference>
<dbReference type="Gene3D" id="2.60.40.1180">
    <property type="entry name" value="Golgi alpha-mannosidase II"/>
    <property type="match status" value="1"/>
</dbReference>
<evidence type="ECO:0000259" key="5">
    <source>
        <dbReference type="Pfam" id="PF17801"/>
    </source>
</evidence>
<dbReference type="Proteomes" id="UP000274578">
    <property type="component" value="Chromosome 1"/>
</dbReference>
<evidence type="ECO:0000256" key="4">
    <source>
        <dbReference type="ARBA" id="ARBA00023295"/>
    </source>
</evidence>
<dbReference type="InterPro" id="IPR041233">
    <property type="entry name" value="Melibiase_C"/>
</dbReference>
<dbReference type="GO" id="GO:0005975">
    <property type="term" value="P:carbohydrate metabolic process"/>
    <property type="evidence" value="ECO:0007669"/>
    <property type="project" value="InterPro"/>
</dbReference>
<sequence length="473" mass="54256">MKYNLLLLIALILVVLPAKGHVIDEEGAPSSSTNQRLSANHSLRAPLYWSVYEHCWLKEKAGEQHIDITQAQWDSIINWVATNLKPYGYEMICTDGFIPMLAENGAPYMTRYGSITLKELIKKCKAKGLKVGVYDNPLWIHGDDSVHVRGTKDVTIGDLRYRSSDKVLHKDTTDRWFSWVVVTRPGAKAYIDGFFKHYHDLGVDFIRMDFLSWYEDGFDRNMGRVGRGYGRDSYALALQYICESARKYGVFTSLVMPHLYEKAMLEARYGNMIRVVADTGDGGWKHFSAAHRGQFFPTWPNYDNMFDGFIYWSSLSDRDKIILDGDFTRLNTFANANEMESVISLQLLAGGPIAVADLPSSIGNRVSFYQNKELLRLNKERFVGKPLSVDHRDVRSQIWAGKLTDGSWIIGFFNREDTPQVRQIDFRQLGLKGKWRIRDMWKHTDERPDEAYQVTLAPHACKVIHLTKATKSR</sequence>
<dbReference type="InterPro" id="IPR013785">
    <property type="entry name" value="Aldolase_TIM"/>
</dbReference>
<keyword evidence="3 6" id="KW-0378">Hydrolase</keyword>
<dbReference type="InterPro" id="IPR002241">
    <property type="entry name" value="Glyco_hydro_27"/>
</dbReference>
<dbReference type="SUPFAM" id="SSF51011">
    <property type="entry name" value="Glycosyl hydrolase domain"/>
    <property type="match status" value="1"/>
</dbReference>
<dbReference type="InterPro" id="IPR000111">
    <property type="entry name" value="Glyco_hydro_27/36_CS"/>
</dbReference>
<dbReference type="SUPFAM" id="SSF51445">
    <property type="entry name" value="(Trans)glycosidases"/>
    <property type="match status" value="1"/>
</dbReference>
<proteinExistence type="inferred from homology"/>
<dbReference type="GO" id="GO:0033923">
    <property type="term" value="F:glucan 1,6-alpha-isomaltosidase activity"/>
    <property type="evidence" value="ECO:0007669"/>
    <property type="project" value="UniProtKB-EC"/>
</dbReference>
<evidence type="ECO:0000313" key="7">
    <source>
        <dbReference type="Proteomes" id="UP000274578"/>
    </source>
</evidence>
<evidence type="ECO:0000256" key="3">
    <source>
        <dbReference type="ARBA" id="ARBA00022801"/>
    </source>
</evidence>
<evidence type="ECO:0000313" key="6">
    <source>
        <dbReference type="EMBL" id="VEH14482.1"/>
    </source>
</evidence>
<dbReference type="Gene3D" id="3.20.20.70">
    <property type="entry name" value="Aldolase class I"/>
    <property type="match status" value="1"/>
</dbReference>
<dbReference type="PROSITE" id="PS00512">
    <property type="entry name" value="ALPHA_GALACTOSIDASE"/>
    <property type="match status" value="1"/>
</dbReference>
<dbReference type="KEGG" id="poc:NCTC13071_00459"/>
<reference evidence="6 7" key="1">
    <citation type="submission" date="2018-12" db="EMBL/GenBank/DDBJ databases">
        <authorList>
            <consortium name="Pathogen Informatics"/>
        </authorList>
    </citation>
    <scope>NUCLEOTIDE SEQUENCE [LARGE SCALE GENOMIC DNA]</scope>
    <source>
        <strain evidence="6 7">NCTC13071</strain>
    </source>
</reference>
<feature type="domain" description="Alpha galactosidase C-terminal" evidence="5">
    <location>
        <begin position="396"/>
        <end position="465"/>
    </location>
</feature>
<protein>
    <submittedName>
        <fullName evidence="6">Isomalto-dextranase</fullName>
        <ecNumber evidence="6">3.2.1.94</ecNumber>
    </submittedName>
</protein>
<dbReference type="PANTHER" id="PTHR11452:SF42">
    <property type="entry name" value="ALPHA-GALACTOSIDASE"/>
    <property type="match status" value="1"/>
</dbReference>
<comment type="similarity">
    <text evidence="1">Belongs to the glycosyl hydrolase 27 family.</text>
</comment>